<evidence type="ECO:0000256" key="1">
    <source>
        <dbReference type="SAM" id="Coils"/>
    </source>
</evidence>
<name>A0ABT6D655_9LACO</name>
<keyword evidence="3" id="KW-1185">Reference proteome</keyword>
<accession>A0ABT6D655</accession>
<evidence type="ECO:0000313" key="3">
    <source>
        <dbReference type="Proteomes" id="UP001146336"/>
    </source>
</evidence>
<dbReference type="EMBL" id="JAOZFC020000005">
    <property type="protein sequence ID" value="MDF9301014.1"/>
    <property type="molecule type" value="Genomic_DNA"/>
</dbReference>
<reference evidence="2" key="1">
    <citation type="submission" date="2023-03" db="EMBL/GenBank/DDBJ databases">
        <title>Comparative genomics of Weissella fermenti BK2, and weissella type species.</title>
        <authorList>
            <person name="Lee J.K."/>
            <person name="Baek J.H."/>
            <person name="Kim J.M."/>
            <person name="Choi D.G."/>
            <person name="Jeon C.O."/>
        </authorList>
    </citation>
    <scope>NUCLEOTIDE SEQUENCE</scope>
    <source>
        <strain evidence="2">BK2</strain>
    </source>
</reference>
<comment type="caution">
    <text evidence="2">The sequence shown here is derived from an EMBL/GenBank/DDBJ whole genome shotgun (WGS) entry which is preliminary data.</text>
</comment>
<organism evidence="2 3">
    <name type="scientific">Weissella fermenti</name>
    <dbReference type="NCBI Taxonomy" id="2987699"/>
    <lineage>
        <taxon>Bacteria</taxon>
        <taxon>Bacillati</taxon>
        <taxon>Bacillota</taxon>
        <taxon>Bacilli</taxon>
        <taxon>Lactobacillales</taxon>
        <taxon>Lactobacillaceae</taxon>
        <taxon>Weissella</taxon>
    </lineage>
</organism>
<keyword evidence="1" id="KW-0175">Coiled coil</keyword>
<dbReference type="RefSeq" id="WP_199404894.1">
    <property type="nucleotide sequence ID" value="NZ_JAOZFC020000005.1"/>
</dbReference>
<gene>
    <name evidence="2" type="ORF">OIT47_012150</name>
</gene>
<feature type="coiled-coil region" evidence="1">
    <location>
        <begin position="71"/>
        <end position="105"/>
    </location>
</feature>
<protein>
    <submittedName>
        <fullName evidence="2">Replication initiation protein</fullName>
    </submittedName>
</protein>
<dbReference type="Proteomes" id="UP001146336">
    <property type="component" value="Unassembled WGS sequence"/>
</dbReference>
<sequence>MTEHVFESVKALADELGVSRTTLYKRAKENEIQLTGTYTKEQIDKLMGVHLKMDNEHENEQSSEQAVDSAIKALSEQLTVKDDQITELNRRLEQAQKLVDQSQQLQLKTQLQLEAEQQKVLSLETEMKQDDIVEETDTSEFDDKKSFWRRVFGS</sequence>
<evidence type="ECO:0000313" key="2">
    <source>
        <dbReference type="EMBL" id="MDF9301014.1"/>
    </source>
</evidence>
<proteinExistence type="predicted"/>